<dbReference type="EMBL" id="QKWP01001682">
    <property type="protein sequence ID" value="RIB07282.1"/>
    <property type="molecule type" value="Genomic_DNA"/>
</dbReference>
<dbReference type="OrthoDB" id="2394291at2759"/>
<comment type="caution">
    <text evidence="6">The sequence shown here is derived from an EMBL/GenBank/DDBJ whole genome shotgun (WGS) entry which is preliminary data.</text>
</comment>
<name>A0A397UAK8_9GLOM</name>
<sequence length="526" mass="61759">MLSIFFNKILGDLFALLTLIIFIYIFNFYFKYFKRPNPLPGPFPLPFIGALYTKRGHLSDTKAWMKWLNESYGDLFELYIANNRVIHICKAEYVEKFFIYSSKDNKFPHRFGHSEGLKELGNNDIGLLANANLEGWKSSRLFFNSMFLPSHSERAYDAANKLWKEMESNWLSNYNNSKNVLEIDMSDWIRRFGASMIFDLNLGIKMPLMQDNKKLFSMLDMFMASFEWFIVHPYWMRHYVPPIRAHTKRLLKNRDDLFAFILKIIRERRKEIENSLISKDGNAEKMKDMLSMMIMSNTSHIVDNLTDDLNPELKRSMTEREILGNVLDSVFGGTATATSMFIHIVHMLTKNPNVVNRFRQELDSVFGEDHERPITAHDLSKLKYCDAIINEVVRLNHVLKLSARVSTEREEVAGYTWPAGSAFHINFERIHLNKSHWKDPEVFNPDRFMNNDNVTKNSLIQFGGGTRMCPGRKYATIMLKGMMTMLYRKYEVELVCEEDIVYHRDYLFAFYNNFITKLSPIHKQIS</sequence>
<evidence type="ECO:0000313" key="6">
    <source>
        <dbReference type="EMBL" id="RIB07282.1"/>
    </source>
</evidence>
<evidence type="ECO:0000256" key="2">
    <source>
        <dbReference type="ARBA" id="ARBA00023004"/>
    </source>
</evidence>
<dbReference type="STRING" id="44941.A0A397UAK8"/>
<dbReference type="GO" id="GO:0020037">
    <property type="term" value="F:heme binding"/>
    <property type="evidence" value="ECO:0007669"/>
    <property type="project" value="InterPro"/>
</dbReference>
<dbReference type="Gene3D" id="1.10.630.10">
    <property type="entry name" value="Cytochrome P450"/>
    <property type="match status" value="1"/>
</dbReference>
<keyword evidence="4" id="KW-0560">Oxidoreductase</keyword>
<dbReference type="Pfam" id="PF00067">
    <property type="entry name" value="p450"/>
    <property type="match status" value="1"/>
</dbReference>
<keyword evidence="3 4" id="KW-0349">Heme</keyword>
<dbReference type="PANTHER" id="PTHR24301">
    <property type="entry name" value="THROMBOXANE-A SYNTHASE"/>
    <property type="match status" value="1"/>
</dbReference>
<keyword evidence="5" id="KW-0472">Membrane</keyword>
<dbReference type="Proteomes" id="UP000266673">
    <property type="component" value="Unassembled WGS sequence"/>
</dbReference>
<dbReference type="AlphaFoldDB" id="A0A397UAK8"/>
<reference evidence="6 7" key="1">
    <citation type="submission" date="2018-06" db="EMBL/GenBank/DDBJ databases">
        <title>Comparative genomics reveals the genomic features of Rhizophagus irregularis, R. cerebriforme, R. diaphanum and Gigaspora rosea, and their symbiotic lifestyle signature.</title>
        <authorList>
            <person name="Morin E."/>
            <person name="San Clemente H."/>
            <person name="Chen E.C.H."/>
            <person name="De La Providencia I."/>
            <person name="Hainaut M."/>
            <person name="Kuo A."/>
            <person name="Kohler A."/>
            <person name="Murat C."/>
            <person name="Tang N."/>
            <person name="Roy S."/>
            <person name="Loubradou J."/>
            <person name="Henrissat B."/>
            <person name="Grigoriev I.V."/>
            <person name="Corradi N."/>
            <person name="Roux C."/>
            <person name="Martin F.M."/>
        </authorList>
    </citation>
    <scope>NUCLEOTIDE SEQUENCE [LARGE SCALE GENOMIC DNA]</scope>
    <source>
        <strain evidence="6 7">DAOM 194757</strain>
    </source>
</reference>
<evidence type="ECO:0000256" key="4">
    <source>
        <dbReference type="RuleBase" id="RU000461"/>
    </source>
</evidence>
<dbReference type="CDD" id="cd00302">
    <property type="entry name" value="cytochrome_P450"/>
    <property type="match status" value="1"/>
</dbReference>
<organism evidence="6 7">
    <name type="scientific">Gigaspora rosea</name>
    <dbReference type="NCBI Taxonomy" id="44941"/>
    <lineage>
        <taxon>Eukaryota</taxon>
        <taxon>Fungi</taxon>
        <taxon>Fungi incertae sedis</taxon>
        <taxon>Mucoromycota</taxon>
        <taxon>Glomeromycotina</taxon>
        <taxon>Glomeromycetes</taxon>
        <taxon>Diversisporales</taxon>
        <taxon>Gigasporaceae</taxon>
        <taxon>Gigaspora</taxon>
    </lineage>
</organism>
<keyword evidence="7" id="KW-1185">Reference proteome</keyword>
<dbReference type="InterPro" id="IPR001128">
    <property type="entry name" value="Cyt_P450"/>
</dbReference>
<proteinExistence type="inferred from homology"/>
<dbReference type="PANTHER" id="PTHR24301:SF2">
    <property type="entry name" value="THROMBOXANE-A SYNTHASE"/>
    <property type="match status" value="1"/>
</dbReference>
<keyword evidence="1 3" id="KW-0479">Metal-binding</keyword>
<dbReference type="PROSITE" id="PS00086">
    <property type="entry name" value="CYTOCHROME_P450"/>
    <property type="match status" value="1"/>
</dbReference>
<keyword evidence="4" id="KW-0503">Monooxygenase</keyword>
<dbReference type="PRINTS" id="PR00463">
    <property type="entry name" value="EP450I"/>
</dbReference>
<gene>
    <name evidence="6" type="ORF">C2G38_2214897</name>
</gene>
<comment type="similarity">
    <text evidence="4">Belongs to the cytochrome P450 family.</text>
</comment>
<dbReference type="InterPro" id="IPR002401">
    <property type="entry name" value="Cyt_P450_E_grp-I"/>
</dbReference>
<feature type="binding site" description="axial binding residue" evidence="3">
    <location>
        <position position="469"/>
    </location>
    <ligand>
        <name>heme</name>
        <dbReference type="ChEBI" id="CHEBI:30413"/>
    </ligand>
    <ligandPart>
        <name>Fe</name>
        <dbReference type="ChEBI" id="CHEBI:18248"/>
    </ligandPart>
</feature>
<dbReference type="InterPro" id="IPR036396">
    <property type="entry name" value="Cyt_P450_sf"/>
</dbReference>
<keyword evidence="5" id="KW-0812">Transmembrane</keyword>
<dbReference type="GO" id="GO:0005506">
    <property type="term" value="F:iron ion binding"/>
    <property type="evidence" value="ECO:0007669"/>
    <property type="project" value="InterPro"/>
</dbReference>
<feature type="transmembrane region" description="Helical" evidence="5">
    <location>
        <begin position="13"/>
        <end position="30"/>
    </location>
</feature>
<dbReference type="GO" id="GO:0016705">
    <property type="term" value="F:oxidoreductase activity, acting on paired donors, with incorporation or reduction of molecular oxygen"/>
    <property type="evidence" value="ECO:0007669"/>
    <property type="project" value="InterPro"/>
</dbReference>
<accession>A0A397UAK8</accession>
<evidence type="ECO:0000256" key="1">
    <source>
        <dbReference type="ARBA" id="ARBA00022723"/>
    </source>
</evidence>
<dbReference type="GO" id="GO:0004497">
    <property type="term" value="F:monooxygenase activity"/>
    <property type="evidence" value="ECO:0007669"/>
    <property type="project" value="UniProtKB-KW"/>
</dbReference>
<keyword evidence="2 3" id="KW-0408">Iron</keyword>
<evidence type="ECO:0000256" key="3">
    <source>
        <dbReference type="PIRSR" id="PIRSR602401-1"/>
    </source>
</evidence>
<dbReference type="InterPro" id="IPR017972">
    <property type="entry name" value="Cyt_P450_CS"/>
</dbReference>
<evidence type="ECO:0000256" key="5">
    <source>
        <dbReference type="SAM" id="Phobius"/>
    </source>
</evidence>
<dbReference type="SUPFAM" id="SSF48264">
    <property type="entry name" value="Cytochrome P450"/>
    <property type="match status" value="1"/>
</dbReference>
<evidence type="ECO:0000313" key="7">
    <source>
        <dbReference type="Proteomes" id="UP000266673"/>
    </source>
</evidence>
<comment type="cofactor">
    <cofactor evidence="3">
        <name>heme</name>
        <dbReference type="ChEBI" id="CHEBI:30413"/>
    </cofactor>
</comment>
<keyword evidence="5" id="KW-1133">Transmembrane helix</keyword>
<protein>
    <submittedName>
        <fullName evidence="6">Cytochrome P450</fullName>
    </submittedName>
</protein>